<dbReference type="PANTHER" id="PTHR34482:SF36">
    <property type="entry name" value="RETROTRANSPOSON GAG DOMAIN-CONTAINING PROTEIN"/>
    <property type="match status" value="1"/>
</dbReference>
<dbReference type="InterPro" id="IPR005162">
    <property type="entry name" value="Retrotrans_gag_dom"/>
</dbReference>
<dbReference type="AlphaFoldDB" id="A0AAD8M3Q0"/>
<dbReference type="InterPro" id="IPR001878">
    <property type="entry name" value="Znf_CCHC"/>
</dbReference>
<reference evidence="4" key="2">
    <citation type="submission" date="2023-05" db="EMBL/GenBank/DDBJ databases">
        <authorList>
            <person name="Schelkunov M.I."/>
        </authorList>
    </citation>
    <scope>NUCLEOTIDE SEQUENCE</scope>
    <source>
        <strain evidence="4">Hsosn_3</strain>
        <tissue evidence="4">Leaf</tissue>
    </source>
</reference>
<dbReference type="Gene3D" id="4.10.60.10">
    <property type="entry name" value="Zinc finger, CCHC-type"/>
    <property type="match status" value="1"/>
</dbReference>
<dbReference type="EMBL" id="JAUIZM010000010">
    <property type="protein sequence ID" value="KAK1359686.1"/>
    <property type="molecule type" value="Genomic_DNA"/>
</dbReference>
<feature type="region of interest" description="Disordered" evidence="2">
    <location>
        <begin position="1"/>
        <end position="83"/>
    </location>
</feature>
<comment type="caution">
    <text evidence="4">The sequence shown here is derived from an EMBL/GenBank/DDBJ whole genome shotgun (WGS) entry which is preliminary data.</text>
</comment>
<keyword evidence="5" id="KW-1185">Reference proteome</keyword>
<evidence type="ECO:0000313" key="5">
    <source>
        <dbReference type="Proteomes" id="UP001237642"/>
    </source>
</evidence>
<proteinExistence type="predicted"/>
<dbReference type="PROSITE" id="PS50158">
    <property type="entry name" value="ZF_CCHC"/>
    <property type="match status" value="2"/>
</dbReference>
<name>A0AAD8M3Q0_9APIA</name>
<reference evidence="4" key="1">
    <citation type="submission" date="2023-02" db="EMBL/GenBank/DDBJ databases">
        <title>Genome of toxic invasive species Heracleum sosnowskyi carries increased number of genes despite the absence of recent whole-genome duplications.</title>
        <authorList>
            <person name="Schelkunov M."/>
            <person name="Shtratnikova V."/>
            <person name="Makarenko M."/>
            <person name="Klepikova A."/>
            <person name="Omelchenko D."/>
            <person name="Novikova G."/>
            <person name="Obukhova E."/>
            <person name="Bogdanov V."/>
            <person name="Penin A."/>
            <person name="Logacheva M."/>
        </authorList>
    </citation>
    <scope>NUCLEOTIDE SEQUENCE</scope>
    <source>
        <strain evidence="4">Hsosn_3</strain>
        <tissue evidence="4">Leaf</tissue>
    </source>
</reference>
<evidence type="ECO:0000256" key="1">
    <source>
        <dbReference type="PROSITE-ProRule" id="PRU00047"/>
    </source>
</evidence>
<evidence type="ECO:0000259" key="3">
    <source>
        <dbReference type="PROSITE" id="PS50158"/>
    </source>
</evidence>
<dbReference type="Pfam" id="PF03732">
    <property type="entry name" value="Retrotrans_gag"/>
    <property type="match status" value="1"/>
</dbReference>
<feature type="region of interest" description="Disordered" evidence="2">
    <location>
        <begin position="265"/>
        <end position="304"/>
    </location>
</feature>
<dbReference type="GO" id="GO:0003676">
    <property type="term" value="F:nucleic acid binding"/>
    <property type="evidence" value="ECO:0007669"/>
    <property type="project" value="InterPro"/>
</dbReference>
<dbReference type="SMART" id="SM00343">
    <property type="entry name" value="ZnF_C2HC"/>
    <property type="match status" value="2"/>
</dbReference>
<protein>
    <submittedName>
        <fullName evidence="4">CCHC-type domain-containing protein</fullName>
    </submittedName>
</protein>
<feature type="domain" description="CCHC-type" evidence="3">
    <location>
        <begin position="343"/>
        <end position="358"/>
    </location>
</feature>
<dbReference type="InterPro" id="IPR036875">
    <property type="entry name" value="Znf_CCHC_sf"/>
</dbReference>
<accession>A0AAD8M3Q0</accession>
<evidence type="ECO:0000313" key="4">
    <source>
        <dbReference type="EMBL" id="KAK1359686.1"/>
    </source>
</evidence>
<keyword evidence="1" id="KW-0862">Zinc</keyword>
<feature type="compositionally biased region" description="Acidic residues" evidence="2">
    <location>
        <begin position="46"/>
        <end position="75"/>
    </location>
</feature>
<dbReference type="Pfam" id="PF00098">
    <property type="entry name" value="zf-CCHC"/>
    <property type="match status" value="2"/>
</dbReference>
<gene>
    <name evidence="4" type="ORF">POM88_044160</name>
</gene>
<organism evidence="4 5">
    <name type="scientific">Heracleum sosnowskyi</name>
    <dbReference type="NCBI Taxonomy" id="360622"/>
    <lineage>
        <taxon>Eukaryota</taxon>
        <taxon>Viridiplantae</taxon>
        <taxon>Streptophyta</taxon>
        <taxon>Embryophyta</taxon>
        <taxon>Tracheophyta</taxon>
        <taxon>Spermatophyta</taxon>
        <taxon>Magnoliopsida</taxon>
        <taxon>eudicotyledons</taxon>
        <taxon>Gunneridae</taxon>
        <taxon>Pentapetalae</taxon>
        <taxon>asterids</taxon>
        <taxon>campanulids</taxon>
        <taxon>Apiales</taxon>
        <taxon>Apiaceae</taxon>
        <taxon>Apioideae</taxon>
        <taxon>apioid superclade</taxon>
        <taxon>Tordylieae</taxon>
        <taxon>Tordyliinae</taxon>
        <taxon>Heracleum</taxon>
    </lineage>
</organism>
<dbReference type="Proteomes" id="UP001237642">
    <property type="component" value="Unassembled WGS sequence"/>
</dbReference>
<sequence>MPPRRMGTRARPANSVAQGSVNQRDVRQNFHNEEENLDFHELGEQNYEEGEYEGSGEDDDYNEFDDQDYEEEEYESTQNVEVPGGNPMDQFMYLLRQNLNQHPPPPPPGPNTAGQNAFKAFKSLRPPEFQGSVDPVEARAWLKEMEKSFEILGIEEAQKTIFVTYLLKGEANYWWESKRNLETYAIITWARFTTLSLEKYFPVFMEAQMERKFLELKQDNMTVAEYEAKFTELSRFVPEFVNTDLKKSRRFQQGLKSFPIKPFGGTRSQPLRSSEFRRTENRSLSQGGRQIGVSHFSQPRPHLPDCKTRGRKHLGECTLRSATCFKCKKMGHYSRTCPQNNQKCFQCGKLGHLKRDYPMANPRRLKNQWSRL</sequence>
<feature type="compositionally biased region" description="Basic and acidic residues" evidence="2">
    <location>
        <begin position="24"/>
        <end position="43"/>
    </location>
</feature>
<evidence type="ECO:0000256" key="2">
    <source>
        <dbReference type="SAM" id="MobiDB-lite"/>
    </source>
</evidence>
<feature type="domain" description="CCHC-type" evidence="3">
    <location>
        <begin position="324"/>
        <end position="339"/>
    </location>
</feature>
<keyword evidence="1" id="KW-0863">Zinc-finger</keyword>
<dbReference type="PANTHER" id="PTHR34482">
    <property type="entry name" value="DNA DAMAGE-INDUCIBLE PROTEIN 1-LIKE"/>
    <property type="match status" value="1"/>
</dbReference>
<keyword evidence="1" id="KW-0479">Metal-binding</keyword>
<dbReference type="SUPFAM" id="SSF57756">
    <property type="entry name" value="Retrovirus zinc finger-like domains"/>
    <property type="match status" value="1"/>
</dbReference>
<dbReference type="GO" id="GO:0008270">
    <property type="term" value="F:zinc ion binding"/>
    <property type="evidence" value="ECO:0007669"/>
    <property type="project" value="UniProtKB-KW"/>
</dbReference>